<dbReference type="Proteomes" id="UP000504608">
    <property type="component" value="Unplaced"/>
</dbReference>
<proteinExistence type="predicted"/>
<dbReference type="Pfam" id="PF00170">
    <property type="entry name" value="bZIP_1"/>
    <property type="match status" value="1"/>
</dbReference>
<feature type="region of interest" description="Disordered" evidence="4">
    <location>
        <begin position="182"/>
        <end position="215"/>
    </location>
</feature>
<reference evidence="7" key="1">
    <citation type="submission" date="2025-08" db="UniProtKB">
        <authorList>
            <consortium name="RefSeq"/>
        </authorList>
    </citation>
    <scope>IDENTIFICATION</scope>
    <source>
        <tissue evidence="7">Young leaves</tissue>
    </source>
</reference>
<keyword evidence="3" id="KW-0539">Nucleus</keyword>
<dbReference type="SMART" id="SM00338">
    <property type="entry name" value="BRLZ"/>
    <property type="match status" value="1"/>
</dbReference>
<evidence type="ECO:0000259" key="5">
    <source>
        <dbReference type="PROSITE" id="PS50217"/>
    </source>
</evidence>
<feature type="compositionally biased region" description="Basic and acidic residues" evidence="4">
    <location>
        <begin position="206"/>
        <end position="215"/>
    </location>
</feature>
<comment type="subcellular location">
    <subcellularLocation>
        <location evidence="1">Nucleus</location>
    </subcellularLocation>
</comment>
<dbReference type="PROSITE" id="PS50217">
    <property type="entry name" value="BZIP"/>
    <property type="match status" value="1"/>
</dbReference>
<dbReference type="GeneID" id="111486694"/>
<feature type="region of interest" description="Disordered" evidence="4">
    <location>
        <begin position="1"/>
        <end position="22"/>
    </location>
</feature>
<dbReference type="PROSITE" id="PS00036">
    <property type="entry name" value="BZIP_BASIC"/>
    <property type="match status" value="1"/>
</dbReference>
<dbReference type="OrthoDB" id="644067at2759"/>
<gene>
    <name evidence="7" type="primary">LOC111486694</name>
</gene>
<dbReference type="GO" id="GO:0003700">
    <property type="term" value="F:DNA-binding transcription factor activity"/>
    <property type="evidence" value="ECO:0007669"/>
    <property type="project" value="InterPro"/>
</dbReference>
<dbReference type="InterPro" id="IPR004827">
    <property type="entry name" value="bZIP"/>
</dbReference>
<dbReference type="FunFam" id="1.20.5.170:FF:000036">
    <property type="entry name" value="ABSCISIC ACID-INSENSITIVE 5-like protein 2"/>
    <property type="match status" value="1"/>
</dbReference>
<keyword evidence="2" id="KW-0238">DNA-binding</keyword>
<dbReference type="GO" id="GO:0045893">
    <property type="term" value="P:positive regulation of DNA-templated transcription"/>
    <property type="evidence" value="ECO:0007669"/>
    <property type="project" value="InterPro"/>
</dbReference>
<protein>
    <submittedName>
        <fullName evidence="7">ABSCISIC ACID-INSENSITIVE 5-like protein 3 isoform X1</fullName>
    </submittedName>
</protein>
<dbReference type="AlphaFoldDB" id="A0A6J1JQ14"/>
<dbReference type="KEGG" id="cmax:111486694"/>
<dbReference type="GO" id="GO:0003677">
    <property type="term" value="F:DNA binding"/>
    <property type="evidence" value="ECO:0007669"/>
    <property type="project" value="UniProtKB-KW"/>
</dbReference>
<feature type="domain" description="BZIP" evidence="5">
    <location>
        <begin position="197"/>
        <end position="242"/>
    </location>
</feature>
<dbReference type="GO" id="GO:0005634">
    <property type="term" value="C:nucleus"/>
    <property type="evidence" value="ECO:0007669"/>
    <property type="project" value="UniProtKB-SubCell"/>
</dbReference>
<dbReference type="InterPro" id="IPR043452">
    <property type="entry name" value="BZIP46-like"/>
</dbReference>
<organism evidence="6 7">
    <name type="scientific">Cucurbita maxima</name>
    <name type="common">Pumpkin</name>
    <name type="synonym">Winter squash</name>
    <dbReference type="NCBI Taxonomy" id="3661"/>
    <lineage>
        <taxon>Eukaryota</taxon>
        <taxon>Viridiplantae</taxon>
        <taxon>Streptophyta</taxon>
        <taxon>Embryophyta</taxon>
        <taxon>Tracheophyta</taxon>
        <taxon>Spermatophyta</taxon>
        <taxon>Magnoliopsida</taxon>
        <taxon>eudicotyledons</taxon>
        <taxon>Gunneridae</taxon>
        <taxon>Pentapetalae</taxon>
        <taxon>rosids</taxon>
        <taxon>fabids</taxon>
        <taxon>Cucurbitales</taxon>
        <taxon>Cucurbitaceae</taxon>
        <taxon>Cucurbiteae</taxon>
        <taxon>Cucurbita</taxon>
    </lineage>
</organism>
<name>A0A6J1JQ14_CUCMA</name>
<dbReference type="InterPro" id="IPR046347">
    <property type="entry name" value="bZIP_sf"/>
</dbReference>
<evidence type="ECO:0000313" key="7">
    <source>
        <dbReference type="RefSeq" id="XP_022989684.1"/>
    </source>
</evidence>
<dbReference type="Gene3D" id="1.20.5.170">
    <property type="match status" value="1"/>
</dbReference>
<dbReference type="CDD" id="cd14707">
    <property type="entry name" value="bZIP_plant_BZIP46"/>
    <property type="match status" value="1"/>
</dbReference>
<evidence type="ECO:0000256" key="2">
    <source>
        <dbReference type="ARBA" id="ARBA00023125"/>
    </source>
</evidence>
<dbReference type="SUPFAM" id="SSF57959">
    <property type="entry name" value="Leucine zipper domain"/>
    <property type="match status" value="1"/>
</dbReference>
<evidence type="ECO:0000313" key="6">
    <source>
        <dbReference type="Proteomes" id="UP000504608"/>
    </source>
</evidence>
<evidence type="ECO:0000256" key="3">
    <source>
        <dbReference type="ARBA" id="ARBA00023242"/>
    </source>
</evidence>
<dbReference type="PANTHER" id="PTHR22952:SF392">
    <property type="entry name" value="BZIP TRANSCRIPTION FACTOR 12"/>
    <property type="match status" value="1"/>
</dbReference>
<feature type="compositionally biased region" description="Polar residues" evidence="4">
    <location>
        <begin position="1"/>
        <end position="15"/>
    </location>
</feature>
<evidence type="ECO:0000256" key="4">
    <source>
        <dbReference type="SAM" id="MobiDB-lite"/>
    </source>
</evidence>
<sequence length="323" mass="35921">MASSNVEIASTSKNNPDLPRESSVCSISTIIADLQHSDPSRNLVSMSMDDLLKNIYSDGQTHNQPQPENPIMPASIPTQDTFPLPKDLSTRSVEEVWKEIVAGGGDQRREPATDHEITLEDFLSKAGAVHQEDVRRVPVISEAGGYGVDSTLNNQFQIPPQQLEGAPVGYASGIDGRMVGVGRGKRRAVEEPVDKATQQKQRRMIKNRESAARSRERKQAYTLELESLVTQLEEENARLLREEDFCMYLSLNHHPFRSSEESNSKCRLSTSRNGLSSSRRNSFRSARSGGHHSAFLQEQILFSGSGYALNLWRDGMSVLIYSC</sequence>
<dbReference type="RefSeq" id="XP_022989684.1">
    <property type="nucleotide sequence ID" value="XM_023133916.1"/>
</dbReference>
<feature type="compositionally biased region" description="Low complexity" evidence="4">
    <location>
        <begin position="267"/>
        <end position="288"/>
    </location>
</feature>
<accession>A0A6J1JQ14</accession>
<evidence type="ECO:0000256" key="1">
    <source>
        <dbReference type="ARBA" id="ARBA00004123"/>
    </source>
</evidence>
<keyword evidence="6" id="KW-1185">Reference proteome</keyword>
<feature type="region of interest" description="Disordered" evidence="4">
    <location>
        <begin position="256"/>
        <end position="288"/>
    </location>
</feature>
<dbReference type="PANTHER" id="PTHR22952">
    <property type="entry name" value="CAMP-RESPONSE ELEMENT BINDING PROTEIN-RELATED"/>
    <property type="match status" value="1"/>
</dbReference>